<comment type="caution">
    <text evidence="2">The sequence shown here is derived from an EMBL/GenBank/DDBJ whole genome shotgun (WGS) entry which is preliminary data.</text>
</comment>
<organism evidence="2 3">
    <name type="scientific">Antrodiella citrinella</name>
    <dbReference type="NCBI Taxonomy" id="2447956"/>
    <lineage>
        <taxon>Eukaryota</taxon>
        <taxon>Fungi</taxon>
        <taxon>Dikarya</taxon>
        <taxon>Basidiomycota</taxon>
        <taxon>Agaricomycotina</taxon>
        <taxon>Agaricomycetes</taxon>
        <taxon>Polyporales</taxon>
        <taxon>Steccherinaceae</taxon>
        <taxon>Antrodiella</taxon>
    </lineage>
</organism>
<sequence>MANKTDSQERLDKKTEPIKVDADEDRKPRTLDDMEKEATWLKEVFAKDEDDARNR</sequence>
<dbReference type="Proteomes" id="UP000308730">
    <property type="component" value="Unassembled WGS sequence"/>
</dbReference>
<feature type="region of interest" description="Disordered" evidence="1">
    <location>
        <begin position="1"/>
        <end position="31"/>
    </location>
</feature>
<evidence type="ECO:0000313" key="2">
    <source>
        <dbReference type="EMBL" id="THH19222.1"/>
    </source>
</evidence>
<evidence type="ECO:0000313" key="3">
    <source>
        <dbReference type="Proteomes" id="UP000308730"/>
    </source>
</evidence>
<name>A0A4S4M2D6_9APHY</name>
<gene>
    <name evidence="2" type="ORF">EUX98_g8821</name>
</gene>
<accession>A0A4S4M2D6</accession>
<keyword evidence="3" id="KW-1185">Reference proteome</keyword>
<dbReference type="OrthoDB" id="680339at2759"/>
<protein>
    <submittedName>
        <fullName evidence="2">Uncharacterized protein</fullName>
    </submittedName>
</protein>
<evidence type="ECO:0000256" key="1">
    <source>
        <dbReference type="SAM" id="MobiDB-lite"/>
    </source>
</evidence>
<dbReference type="EMBL" id="SGPM01000551">
    <property type="protein sequence ID" value="THH19222.1"/>
    <property type="molecule type" value="Genomic_DNA"/>
</dbReference>
<proteinExistence type="predicted"/>
<dbReference type="AlphaFoldDB" id="A0A4S4M2D6"/>
<reference evidence="2 3" key="1">
    <citation type="submission" date="2019-02" db="EMBL/GenBank/DDBJ databases">
        <title>Genome sequencing of the rare red list fungi Antrodiella citrinella (Flaviporus citrinellus).</title>
        <authorList>
            <person name="Buettner E."/>
            <person name="Kellner H."/>
        </authorList>
    </citation>
    <scope>NUCLEOTIDE SEQUENCE [LARGE SCALE GENOMIC DNA]</scope>
    <source>
        <strain evidence="2 3">DSM 108506</strain>
    </source>
</reference>